<dbReference type="Proteomes" id="UP000001861">
    <property type="component" value="Unassembled WGS sequence"/>
</dbReference>
<keyword evidence="2" id="KW-1185">Reference proteome</keyword>
<proteinExistence type="predicted"/>
<reference evidence="1 2" key="1">
    <citation type="journal article" date="2010" name="Proc. Natl. Acad. Sci. U.S.A.">
        <title>Insights into evolution of multicellular fungi from the assembled chromosomes of the mushroom Coprinopsis cinerea (Coprinus cinereus).</title>
        <authorList>
            <person name="Stajich J.E."/>
            <person name="Wilke S.K."/>
            <person name="Ahren D."/>
            <person name="Au C.H."/>
            <person name="Birren B.W."/>
            <person name="Borodovsky M."/>
            <person name="Burns C."/>
            <person name="Canback B."/>
            <person name="Casselton L.A."/>
            <person name="Cheng C.K."/>
            <person name="Deng J."/>
            <person name="Dietrich F.S."/>
            <person name="Fargo D.C."/>
            <person name="Farman M.L."/>
            <person name="Gathman A.C."/>
            <person name="Goldberg J."/>
            <person name="Guigo R."/>
            <person name="Hoegger P.J."/>
            <person name="Hooker J.B."/>
            <person name="Huggins A."/>
            <person name="James T.Y."/>
            <person name="Kamada T."/>
            <person name="Kilaru S."/>
            <person name="Kodira C."/>
            <person name="Kues U."/>
            <person name="Kupfer D."/>
            <person name="Kwan H.S."/>
            <person name="Lomsadze A."/>
            <person name="Li W."/>
            <person name="Lilly W.W."/>
            <person name="Ma L.J."/>
            <person name="Mackey A.J."/>
            <person name="Manning G."/>
            <person name="Martin F."/>
            <person name="Muraguchi H."/>
            <person name="Natvig D.O."/>
            <person name="Palmerini H."/>
            <person name="Ramesh M.A."/>
            <person name="Rehmeyer C.J."/>
            <person name="Roe B.A."/>
            <person name="Shenoy N."/>
            <person name="Stanke M."/>
            <person name="Ter-Hovhannisyan V."/>
            <person name="Tunlid A."/>
            <person name="Velagapudi R."/>
            <person name="Vision T.J."/>
            <person name="Zeng Q."/>
            <person name="Zolan M.E."/>
            <person name="Pukkila P.J."/>
        </authorList>
    </citation>
    <scope>NUCLEOTIDE SEQUENCE [LARGE SCALE GENOMIC DNA]</scope>
    <source>
        <strain evidence="2">Okayama-7 / 130 / ATCC MYA-4618 / FGSC 9003</strain>
    </source>
</reference>
<dbReference type="AlphaFoldDB" id="A8NWY9"/>
<dbReference type="VEuPathDB" id="FungiDB:CC1G_00157"/>
<dbReference type="OrthoDB" id="10597799at2759"/>
<dbReference type="EMBL" id="AACS02000005">
    <property type="protein sequence ID" value="EAU84638.1"/>
    <property type="molecule type" value="Genomic_DNA"/>
</dbReference>
<dbReference type="RefSeq" id="XP_001837021.1">
    <property type="nucleotide sequence ID" value="XM_001836969.1"/>
</dbReference>
<evidence type="ECO:0008006" key="3">
    <source>
        <dbReference type="Google" id="ProtNLM"/>
    </source>
</evidence>
<organism evidence="1 2">
    <name type="scientific">Coprinopsis cinerea (strain Okayama-7 / 130 / ATCC MYA-4618 / FGSC 9003)</name>
    <name type="common">Inky cap fungus</name>
    <name type="synonym">Hormographiella aspergillata</name>
    <dbReference type="NCBI Taxonomy" id="240176"/>
    <lineage>
        <taxon>Eukaryota</taxon>
        <taxon>Fungi</taxon>
        <taxon>Dikarya</taxon>
        <taxon>Basidiomycota</taxon>
        <taxon>Agaricomycotina</taxon>
        <taxon>Agaricomycetes</taxon>
        <taxon>Agaricomycetidae</taxon>
        <taxon>Agaricales</taxon>
        <taxon>Agaricineae</taxon>
        <taxon>Psathyrellaceae</taxon>
        <taxon>Coprinopsis</taxon>
    </lineage>
</organism>
<protein>
    <recommendedName>
        <fullName evidence="3">F-box domain-containing protein</fullName>
    </recommendedName>
</protein>
<evidence type="ECO:0000313" key="2">
    <source>
        <dbReference type="Proteomes" id="UP000001861"/>
    </source>
</evidence>
<sequence length="457" mass="51086">MEARRALLGELIAIHAARGMDGEFGAMLRSCSLVCRNLHSVALSHMFHHVHLSNRNRVRKLVDLCRPSNYPIRRQGAQELRLPNPLTFIRSVSLTTYGDDDVTWMEDEPRLPALLHDIRMHGLKGRSMGQFRLSTEQGLAWTRCSEALRRGIADIICSNPPASLELSGIDDLPESVLLQGVMRSRVVHVECVSVQPSRDDREATELAIGLLSAPIQELSIITSPGVFPILARFLESSGKGRLRGVKRLVVGDIEFQELPSTLRVIERLVEAGCAIESIALAPILSLDEEDATEFEKHDTSSLPPDVFGTLRYLDVEFQSLYADSEGKRSIAIVLEQLFSRVAQAWAPWHQIDREDTARRPSLKHLVVRVFMQEEEAEEDMAIALLEAEGSWRNLVASLGCLNPVLEQVDIRILCRSCQDSTLGRTLEARLQGYFACLKVENPTLELQCEVVILGSRD</sequence>
<name>A8NWY9_COPC7</name>
<dbReference type="InParanoid" id="A8NWY9"/>
<evidence type="ECO:0000313" key="1">
    <source>
        <dbReference type="EMBL" id="EAU84638.1"/>
    </source>
</evidence>
<accession>A8NWY9</accession>
<dbReference type="KEGG" id="cci:CC1G_00157"/>
<dbReference type="GeneID" id="6013576"/>
<comment type="caution">
    <text evidence="1">The sequence shown here is derived from an EMBL/GenBank/DDBJ whole genome shotgun (WGS) entry which is preliminary data.</text>
</comment>
<gene>
    <name evidence="1" type="ORF">CC1G_00157</name>
</gene>